<evidence type="ECO:0000313" key="9">
    <source>
        <dbReference type="EMBL" id="USQ14202.1"/>
    </source>
</evidence>
<dbReference type="PANTHER" id="PTHR21272">
    <property type="entry name" value="CATABOLIC 3-DEHYDROQUINASE"/>
    <property type="match status" value="1"/>
</dbReference>
<dbReference type="PIRSF" id="PIRSF001399">
    <property type="entry name" value="DHquinase_II"/>
    <property type="match status" value="1"/>
</dbReference>
<dbReference type="GO" id="GO:0003855">
    <property type="term" value="F:3-dehydroquinate dehydratase activity"/>
    <property type="evidence" value="ECO:0007669"/>
    <property type="project" value="UniProtKB-EC"/>
</dbReference>
<feature type="active site" description="Proton acceptor" evidence="8">
    <location>
        <position position="23"/>
    </location>
</feature>
<dbReference type="PANTHER" id="PTHR21272:SF3">
    <property type="entry name" value="CATABOLIC 3-DEHYDROQUINASE"/>
    <property type="match status" value="1"/>
</dbReference>
<keyword evidence="8" id="KW-0057">Aromatic amino acid biosynthesis</keyword>
<feature type="binding site" evidence="8">
    <location>
        <position position="88"/>
    </location>
    <ligand>
        <name>substrate</name>
    </ligand>
</feature>
<feature type="site" description="Transition state stabilizer" evidence="8">
    <location>
        <position position="18"/>
    </location>
</feature>
<comment type="subunit">
    <text evidence="5 8">Homododecamer.</text>
</comment>
<reference evidence="9" key="1">
    <citation type="submission" date="2021-03" db="EMBL/GenBank/DDBJ databases">
        <title>Legionella lytica PCM 2298.</title>
        <authorList>
            <person name="Koper P."/>
        </authorList>
    </citation>
    <scope>NUCLEOTIDE SEQUENCE</scope>
    <source>
        <strain evidence="9">PCM 2298</strain>
    </source>
</reference>
<name>A0ABY4Y9A7_9GAMM</name>
<evidence type="ECO:0000256" key="4">
    <source>
        <dbReference type="ARBA" id="ARBA00011037"/>
    </source>
</evidence>
<dbReference type="NCBIfam" id="NF003805">
    <property type="entry name" value="PRK05395.1-2"/>
    <property type="match status" value="1"/>
</dbReference>
<keyword evidence="7 8" id="KW-0456">Lyase</keyword>
<comment type="catalytic activity">
    <reaction evidence="1 8">
        <text>3-dehydroquinate = 3-dehydroshikimate + H2O</text>
        <dbReference type="Rhea" id="RHEA:21096"/>
        <dbReference type="ChEBI" id="CHEBI:15377"/>
        <dbReference type="ChEBI" id="CHEBI:16630"/>
        <dbReference type="ChEBI" id="CHEBI:32364"/>
        <dbReference type="EC" id="4.2.1.10"/>
    </reaction>
</comment>
<dbReference type="NCBIfam" id="TIGR01088">
    <property type="entry name" value="aroQ"/>
    <property type="match status" value="1"/>
</dbReference>
<dbReference type="EC" id="4.2.1.10" evidence="6 8"/>
<feature type="active site" description="Proton donor" evidence="8">
    <location>
        <position position="101"/>
    </location>
</feature>
<feature type="binding site" evidence="8">
    <location>
        <position position="112"/>
    </location>
    <ligand>
        <name>substrate</name>
    </ligand>
</feature>
<evidence type="ECO:0000256" key="7">
    <source>
        <dbReference type="ARBA" id="ARBA00023239"/>
    </source>
</evidence>
<dbReference type="InterPro" id="IPR036441">
    <property type="entry name" value="DHquinase_II_sf"/>
</dbReference>
<evidence type="ECO:0000256" key="6">
    <source>
        <dbReference type="ARBA" id="ARBA00012060"/>
    </source>
</evidence>
<evidence type="ECO:0000256" key="2">
    <source>
        <dbReference type="ARBA" id="ARBA00003924"/>
    </source>
</evidence>
<dbReference type="Gene3D" id="3.40.50.9100">
    <property type="entry name" value="Dehydroquinase, class II"/>
    <property type="match status" value="1"/>
</dbReference>
<comment type="similarity">
    <text evidence="4 8">Belongs to the type-II 3-dehydroquinase family.</text>
</comment>
<dbReference type="EMBL" id="CP071527">
    <property type="protein sequence ID" value="USQ14202.1"/>
    <property type="molecule type" value="Genomic_DNA"/>
</dbReference>
<dbReference type="InterPro" id="IPR001874">
    <property type="entry name" value="DHquinase_II"/>
</dbReference>
<keyword evidence="10" id="KW-1185">Reference proteome</keyword>
<proteinExistence type="inferred from homology"/>
<evidence type="ECO:0000256" key="1">
    <source>
        <dbReference type="ARBA" id="ARBA00001864"/>
    </source>
</evidence>
<gene>
    <name evidence="8 9" type="primary">aroQ</name>
    <name evidence="9" type="ORF">J2N86_02390</name>
</gene>
<dbReference type="NCBIfam" id="NF003804">
    <property type="entry name" value="PRK05395.1-1"/>
    <property type="match status" value="1"/>
</dbReference>
<feature type="binding site" evidence="8">
    <location>
        <position position="81"/>
    </location>
    <ligand>
        <name>substrate</name>
    </ligand>
</feature>
<evidence type="ECO:0000313" key="10">
    <source>
        <dbReference type="Proteomes" id="UP001057474"/>
    </source>
</evidence>
<dbReference type="NCBIfam" id="NF003806">
    <property type="entry name" value="PRK05395.1-3"/>
    <property type="match status" value="1"/>
</dbReference>
<evidence type="ECO:0000256" key="3">
    <source>
        <dbReference type="ARBA" id="ARBA00004902"/>
    </source>
</evidence>
<dbReference type="HAMAP" id="MF_00169">
    <property type="entry name" value="AroQ"/>
    <property type="match status" value="1"/>
</dbReference>
<evidence type="ECO:0000256" key="8">
    <source>
        <dbReference type="HAMAP-Rule" id="MF_00169"/>
    </source>
</evidence>
<dbReference type="CDD" id="cd00466">
    <property type="entry name" value="DHQase_II"/>
    <property type="match status" value="1"/>
</dbReference>
<protein>
    <recommendedName>
        <fullName evidence="6 8">3-dehydroquinate dehydratase</fullName>
        <shortName evidence="8">3-dehydroquinase</shortName>
        <ecNumber evidence="6 8">4.2.1.10</ecNumber>
    </recommendedName>
    <alternativeName>
        <fullName evidence="8">Type II DHQase</fullName>
    </alternativeName>
</protein>
<dbReference type="RefSeq" id="WP_252580701.1">
    <property type="nucleotide sequence ID" value="NZ_CP071527.1"/>
</dbReference>
<dbReference type="Proteomes" id="UP001057474">
    <property type="component" value="Chromosome"/>
</dbReference>
<evidence type="ECO:0000256" key="5">
    <source>
        <dbReference type="ARBA" id="ARBA00011193"/>
    </source>
</evidence>
<comment type="function">
    <text evidence="2 8">Catalyzes a trans-dehydration via an enolate intermediate.</text>
</comment>
<dbReference type="Pfam" id="PF01220">
    <property type="entry name" value="DHquinase_II"/>
    <property type="match status" value="1"/>
</dbReference>
<feature type="binding site" evidence="8">
    <location>
        <position position="75"/>
    </location>
    <ligand>
        <name>substrate</name>
    </ligand>
</feature>
<keyword evidence="8" id="KW-0028">Amino-acid biosynthesis</keyword>
<dbReference type="InterPro" id="IPR018509">
    <property type="entry name" value="DHquinase_II_CS"/>
</dbReference>
<dbReference type="PROSITE" id="PS01029">
    <property type="entry name" value="DEHYDROQUINASE_II"/>
    <property type="match status" value="1"/>
</dbReference>
<dbReference type="NCBIfam" id="NF003807">
    <property type="entry name" value="PRK05395.1-4"/>
    <property type="match status" value="1"/>
</dbReference>
<sequence length="148" mass="16212">MKKILVLHGPNLNLLGTREPHIYGVLSLDQINSRLTQEATRAGVALSCYQSNSEGELINVIQQAVAGKIDYIIFNPAGYTHTSVALRDALSAVAIPFIEVHLSNIYSREAFRHHSYFSDIAKGTISGLGVQGYSLALTSIIEELERTK</sequence>
<organism evidence="9 10">
    <name type="scientific">Legionella lytica</name>
    <dbReference type="NCBI Taxonomy" id="96232"/>
    <lineage>
        <taxon>Bacteria</taxon>
        <taxon>Pseudomonadati</taxon>
        <taxon>Pseudomonadota</taxon>
        <taxon>Gammaproteobacteria</taxon>
        <taxon>Legionellales</taxon>
        <taxon>Legionellaceae</taxon>
        <taxon>Legionella</taxon>
    </lineage>
</organism>
<feature type="binding site" evidence="8">
    <location>
        <begin position="102"/>
        <end position="103"/>
    </location>
    <ligand>
        <name>substrate</name>
    </ligand>
</feature>
<dbReference type="SUPFAM" id="SSF52304">
    <property type="entry name" value="Type II 3-dehydroquinate dehydratase"/>
    <property type="match status" value="1"/>
</dbReference>
<comment type="pathway">
    <text evidence="3 8">Metabolic intermediate biosynthesis; chorismate biosynthesis; chorismate from D-erythrose 4-phosphate and phosphoenolpyruvate: step 3/7.</text>
</comment>
<accession>A0ABY4Y9A7</accession>